<sequence>MAILLAPKDTIDLIVTAAVLGTRRDDDADYTRQLVQRADQIGQQLWEANYASASHARGMELPAPAYTWEPVFDLIWQAATDQPDYSLTPQQTLQVERCRLFLSENSREHPDWDDSAARLFLEQLGAAVESRLRGWPTGPGEDAGVLEFRGLSNALPRWTRTSGFPQLTSAPERAS</sequence>
<reference evidence="1 2" key="1">
    <citation type="submission" date="2024-09" db="EMBL/GenBank/DDBJ databases">
        <authorList>
            <person name="Pan X."/>
        </authorList>
    </citation>
    <scope>NUCLEOTIDE SEQUENCE [LARGE SCALE GENOMIC DNA]</scope>
    <source>
        <strain evidence="1 2">B2969</strain>
    </source>
</reference>
<protein>
    <submittedName>
        <fullName evidence="1">Uncharacterized protein</fullName>
    </submittedName>
</protein>
<organism evidence="1 2">
    <name type="scientific">Microbacterium alkaliflavum</name>
    <dbReference type="NCBI Taxonomy" id="3248839"/>
    <lineage>
        <taxon>Bacteria</taxon>
        <taxon>Bacillati</taxon>
        <taxon>Actinomycetota</taxon>
        <taxon>Actinomycetes</taxon>
        <taxon>Micrococcales</taxon>
        <taxon>Microbacteriaceae</taxon>
        <taxon>Microbacterium</taxon>
    </lineage>
</organism>
<keyword evidence="2" id="KW-1185">Reference proteome</keyword>
<evidence type="ECO:0000313" key="1">
    <source>
        <dbReference type="EMBL" id="MFH8253092.1"/>
    </source>
</evidence>
<comment type="caution">
    <text evidence="1">The sequence shown here is derived from an EMBL/GenBank/DDBJ whole genome shotgun (WGS) entry which is preliminary data.</text>
</comment>
<accession>A0ABW7QDW7</accession>
<dbReference type="Proteomes" id="UP001610861">
    <property type="component" value="Unassembled WGS sequence"/>
</dbReference>
<gene>
    <name evidence="1" type="ORF">ACH3VR_22180</name>
</gene>
<proteinExistence type="predicted"/>
<dbReference type="RefSeq" id="WP_397558517.1">
    <property type="nucleotide sequence ID" value="NZ_JBIQWL010000015.1"/>
</dbReference>
<name>A0ABW7QDW7_9MICO</name>
<dbReference type="EMBL" id="JBIQWL010000015">
    <property type="protein sequence ID" value="MFH8253092.1"/>
    <property type="molecule type" value="Genomic_DNA"/>
</dbReference>
<evidence type="ECO:0000313" key="2">
    <source>
        <dbReference type="Proteomes" id="UP001610861"/>
    </source>
</evidence>